<dbReference type="RefSeq" id="WP_184950344.1">
    <property type="nucleotide sequence ID" value="NZ_BOMC01000006.1"/>
</dbReference>
<dbReference type="GO" id="GO:0008703">
    <property type="term" value="F:5-amino-6-(5-phosphoribosylamino)uracil reductase activity"/>
    <property type="evidence" value="ECO:0007669"/>
    <property type="project" value="UniProtKB-EC"/>
</dbReference>
<evidence type="ECO:0000313" key="3">
    <source>
        <dbReference type="Proteomes" id="UP000542742"/>
    </source>
</evidence>
<dbReference type="Pfam" id="PF00383">
    <property type="entry name" value="dCMP_cyt_deam_1"/>
    <property type="match status" value="1"/>
</dbReference>
<keyword evidence="2" id="KW-0560">Oxidoreductase</keyword>
<feature type="domain" description="CMP/dCMP-type deaminase" evidence="1">
    <location>
        <begin position="2"/>
        <end position="126"/>
    </location>
</feature>
<organism evidence="2 3">
    <name type="scientific">Paractinoplanes abujensis</name>
    <dbReference type="NCBI Taxonomy" id="882441"/>
    <lineage>
        <taxon>Bacteria</taxon>
        <taxon>Bacillati</taxon>
        <taxon>Actinomycetota</taxon>
        <taxon>Actinomycetes</taxon>
        <taxon>Micromonosporales</taxon>
        <taxon>Micromonosporaceae</taxon>
        <taxon>Paractinoplanes</taxon>
    </lineage>
</organism>
<accession>A0A7W7CN11</accession>
<evidence type="ECO:0000313" key="2">
    <source>
        <dbReference type="EMBL" id="MBB4691543.1"/>
    </source>
</evidence>
<dbReference type="PANTHER" id="PTHR11079">
    <property type="entry name" value="CYTOSINE DEAMINASE FAMILY MEMBER"/>
    <property type="match status" value="1"/>
</dbReference>
<dbReference type="Proteomes" id="UP000542742">
    <property type="component" value="Unassembled WGS sequence"/>
</dbReference>
<gene>
    <name evidence="2" type="ORF">BKA14_001691</name>
</gene>
<dbReference type="SUPFAM" id="SSF53927">
    <property type="entry name" value="Cytidine deaminase-like"/>
    <property type="match status" value="1"/>
</dbReference>
<evidence type="ECO:0000259" key="1">
    <source>
        <dbReference type="PROSITE" id="PS51747"/>
    </source>
</evidence>
<keyword evidence="3" id="KW-1185">Reference proteome</keyword>
<dbReference type="InterPro" id="IPR016193">
    <property type="entry name" value="Cytidine_deaminase-like"/>
</dbReference>
<name>A0A7W7CN11_9ACTN</name>
<dbReference type="PANTHER" id="PTHR11079:SF162">
    <property type="entry name" value="RIBOFLAVIN BIOSYNTHESIS PROTEIN PYRD, CHLOROPLASTIC"/>
    <property type="match status" value="1"/>
</dbReference>
<dbReference type="PROSITE" id="PS51747">
    <property type="entry name" value="CYT_DCMP_DEAMINASES_2"/>
    <property type="match status" value="1"/>
</dbReference>
<dbReference type="EC" id="1.1.1.193" evidence="2"/>
<sequence>MNDDDRWMSRAVELARRSPRSSAAFAVGAVIVGADGAEIASGWSRDVDPLVHAEESALLRARGDLTGATLYSSLEPCSKRASRPEATCASLIIAAGISRVVIAWHEPDVFVTCEGVALLTAAGVDVVEMPEFAERARAVNSHLLPARTTPRSTRRAWPR</sequence>
<dbReference type="EMBL" id="JACHMF010000001">
    <property type="protein sequence ID" value="MBB4691543.1"/>
    <property type="molecule type" value="Genomic_DNA"/>
</dbReference>
<keyword evidence="2" id="KW-0378">Hydrolase</keyword>
<dbReference type="AlphaFoldDB" id="A0A7W7CN11"/>
<dbReference type="GO" id="GO:0008835">
    <property type="term" value="F:diaminohydroxyphosphoribosylaminopyrimidine deaminase activity"/>
    <property type="evidence" value="ECO:0007669"/>
    <property type="project" value="UniProtKB-EC"/>
</dbReference>
<dbReference type="Gene3D" id="3.40.140.10">
    <property type="entry name" value="Cytidine Deaminase, domain 2"/>
    <property type="match status" value="1"/>
</dbReference>
<protein>
    <submittedName>
        <fullName evidence="2">Diaminohydroxyphosphoribosylaminopyrimidine deaminase/5-amino-6-(5-phosphoribosylamino)uracil reductase</fullName>
        <ecNumber evidence="2">1.1.1.193</ecNumber>
        <ecNumber evidence="2">3.5.4.26</ecNumber>
    </submittedName>
</protein>
<proteinExistence type="predicted"/>
<comment type="caution">
    <text evidence="2">The sequence shown here is derived from an EMBL/GenBank/DDBJ whole genome shotgun (WGS) entry which is preliminary data.</text>
</comment>
<dbReference type="InterPro" id="IPR002125">
    <property type="entry name" value="CMP_dCMP_dom"/>
</dbReference>
<reference evidence="2 3" key="1">
    <citation type="submission" date="2020-08" db="EMBL/GenBank/DDBJ databases">
        <title>Sequencing the genomes of 1000 actinobacteria strains.</title>
        <authorList>
            <person name="Klenk H.-P."/>
        </authorList>
    </citation>
    <scope>NUCLEOTIDE SEQUENCE [LARGE SCALE GENOMIC DNA]</scope>
    <source>
        <strain evidence="2 3">DSM 45518</strain>
    </source>
</reference>
<dbReference type="EC" id="3.5.4.26" evidence="2"/>